<dbReference type="RefSeq" id="WP_264848434.1">
    <property type="nucleotide sequence ID" value="NZ_BRXR01000001.1"/>
</dbReference>
<proteinExistence type="predicted"/>
<dbReference type="InterPro" id="IPR003607">
    <property type="entry name" value="HD/PDEase_dom"/>
</dbReference>
<comment type="caution">
    <text evidence="2">The sequence shown here is derived from an EMBL/GenBank/DDBJ whole genome shotgun (WGS) entry which is preliminary data.</text>
</comment>
<dbReference type="PROSITE" id="PS51832">
    <property type="entry name" value="HD_GYP"/>
    <property type="match status" value="1"/>
</dbReference>
<feature type="domain" description="HD-GYP" evidence="1">
    <location>
        <begin position="1"/>
        <end position="139"/>
    </location>
</feature>
<accession>A0ABQ5N1S8</accession>
<dbReference type="InterPro" id="IPR037522">
    <property type="entry name" value="HD_GYP_dom"/>
</dbReference>
<dbReference type="Pfam" id="PF13487">
    <property type="entry name" value="HD_5"/>
    <property type="match status" value="1"/>
</dbReference>
<dbReference type="PANTHER" id="PTHR43155">
    <property type="entry name" value="CYCLIC DI-GMP PHOSPHODIESTERASE PA4108-RELATED"/>
    <property type="match status" value="1"/>
</dbReference>
<evidence type="ECO:0000313" key="3">
    <source>
        <dbReference type="Proteomes" id="UP001208567"/>
    </source>
</evidence>
<keyword evidence="3" id="KW-1185">Reference proteome</keyword>
<name>A0ABQ5N1S8_9CLOT</name>
<organism evidence="2 3">
    <name type="scientific">Clostridium omnivorum</name>
    <dbReference type="NCBI Taxonomy" id="1604902"/>
    <lineage>
        <taxon>Bacteria</taxon>
        <taxon>Bacillati</taxon>
        <taxon>Bacillota</taxon>
        <taxon>Clostridia</taxon>
        <taxon>Eubacteriales</taxon>
        <taxon>Clostridiaceae</taxon>
        <taxon>Clostridium</taxon>
    </lineage>
</organism>
<evidence type="ECO:0000313" key="2">
    <source>
        <dbReference type="EMBL" id="GLC29148.1"/>
    </source>
</evidence>
<protein>
    <recommendedName>
        <fullName evidence="1">HD-GYP domain-containing protein</fullName>
    </recommendedName>
</protein>
<evidence type="ECO:0000259" key="1">
    <source>
        <dbReference type="PROSITE" id="PS51832"/>
    </source>
</evidence>
<sequence length="139" mass="15962">MLFNLNEFLRAVSFALDFVEIDILGVSSNHGKRTAYTSFYTRQALQEISGFEDITEWASNHHEKLNGQGYPFGKTAEALDFNSRLIACLDIYEALTEERPYRRALSHRSAMDILNKMKEEGFIDSKITQDIDNVFNIKS</sequence>
<dbReference type="EMBL" id="BRXR01000001">
    <property type="protein sequence ID" value="GLC29148.1"/>
    <property type="molecule type" value="Genomic_DNA"/>
</dbReference>
<dbReference type="SUPFAM" id="SSF109604">
    <property type="entry name" value="HD-domain/PDEase-like"/>
    <property type="match status" value="1"/>
</dbReference>
<dbReference type="PANTHER" id="PTHR43155:SF1">
    <property type="entry name" value="3'3'-CGAMP-SPECIFIC PHOSPHODIESTERASE 1"/>
    <property type="match status" value="1"/>
</dbReference>
<dbReference type="Proteomes" id="UP001208567">
    <property type="component" value="Unassembled WGS sequence"/>
</dbReference>
<gene>
    <name evidence="2" type="ORF">bsdE14_05580</name>
</gene>
<dbReference type="Gene3D" id="1.10.3210.10">
    <property type="entry name" value="Hypothetical protein af1432"/>
    <property type="match status" value="1"/>
</dbReference>
<reference evidence="2 3" key="1">
    <citation type="journal article" date="2024" name="Int. J. Syst. Evol. Microbiol.">
        <title>Clostridium omnivorum sp. nov., isolated from anoxic soil under the treatment of reductive soil disinfestation.</title>
        <authorList>
            <person name="Ueki A."/>
            <person name="Tonouchi A."/>
            <person name="Kaku N."/>
            <person name="Honma S."/>
            <person name="Ueki K."/>
        </authorList>
    </citation>
    <scope>NUCLEOTIDE SEQUENCE [LARGE SCALE GENOMIC DNA]</scope>
    <source>
        <strain evidence="2 3">E14</strain>
    </source>
</reference>
<dbReference type="CDD" id="cd00077">
    <property type="entry name" value="HDc"/>
    <property type="match status" value="1"/>
</dbReference>